<comment type="caution">
    <text evidence="1">The sequence shown here is derived from an EMBL/GenBank/DDBJ whole genome shotgun (WGS) entry which is preliminary data.</text>
</comment>
<keyword evidence="2" id="KW-1185">Reference proteome</keyword>
<evidence type="ECO:0000313" key="1">
    <source>
        <dbReference type="EMBL" id="CAK0841133.1"/>
    </source>
</evidence>
<dbReference type="InterPro" id="IPR011990">
    <property type="entry name" value="TPR-like_helical_dom_sf"/>
</dbReference>
<dbReference type="PANTHER" id="PTHR47083:SF1">
    <property type="entry name" value="TESTIS-EXPRESSED PROTEIN 11"/>
    <property type="match status" value="1"/>
</dbReference>
<dbReference type="PANTHER" id="PTHR47083">
    <property type="entry name" value="TESTIS-EXPRESSED PROTEIN 11"/>
    <property type="match status" value="1"/>
</dbReference>
<protein>
    <recommendedName>
        <fullName evidence="3">Protein ZIP4 homolog</fullName>
    </recommendedName>
</protein>
<dbReference type="InterPro" id="IPR042861">
    <property type="entry name" value="TEX11"/>
</dbReference>
<organism evidence="1 2">
    <name type="scientific">Prorocentrum cordatum</name>
    <dbReference type="NCBI Taxonomy" id="2364126"/>
    <lineage>
        <taxon>Eukaryota</taxon>
        <taxon>Sar</taxon>
        <taxon>Alveolata</taxon>
        <taxon>Dinophyceae</taxon>
        <taxon>Prorocentrales</taxon>
        <taxon>Prorocentraceae</taxon>
        <taxon>Prorocentrum</taxon>
    </lineage>
</organism>
<sequence length="897" mass="91753">MPSPPLQGCARAEGQMRPNLSWIRAALGTSPDSVRRVAEAFLVGKGCPQGDALDFAAASARLACAGLGAVGDPARPGSSAVLQAAVAASTACEQQSLLDGEPLAASDRIALQHASLLAGLGLAAAAAQSGEHETALEALKAAANLAEPAHAQAWFDACVAYGFEHIRQGRLALAVATLRLAQEALGGALPCAEATRLEAWLLRQLAACHLAAGDPALAIPLAERAAESAGCDAACLAQSLRLALRARCALAASAPGGAAGADLERAALAVATCEGATPQDGLEVCCELMASGLPAPALVVLAALRQSLQEGAPPPWLSRLELAATANLTRVQVMRPGDSPQLCAGAASGCDTSELEAAKVAHVWNIACGAFDAGKPDVAAAWLRELPQGKTPPTAKWGLASALALCLWCGGEAAEARLEAKAALALDAADARASAVLLATEAGDLATCATVRVLPARAAHALARAAVAGSARPLEASACLLAVASAVRAGWPPEEDGDVGMEQAADILLLLAQAASDAATAPATGGGGAPPAAPARVPLGAGAEELWAAAVGALEALTARAQGCAARRVFESLWNAGRALAQVGSWELCARAFLGAAHARKRCGADAPDTAGGAPGGEGDRASANIHVQWQDAEAAQMCLVAHMAALLELARQSPAACAPEDAAASRERYARAAQAAPDAHEACQWASAMRLQQLGPEAGGTANKALPLVLLMEFEARAQAKFSGLSPFLSEAAAKGLLHPKCYLMMARLAMRSGCREASVQSIRLYLHATAKAAAASSVDHMDVFAMSLRELVGMYPSRNDSFYCFEEALSLLQGVRGVAQAFPSQEVLWLATVAWNNGACFGREGELQWAQKWIGVSLGFLDFCPALACHRATMLEAYNQCRRASTEAMPAQGET</sequence>
<dbReference type="Proteomes" id="UP001189429">
    <property type="component" value="Unassembled WGS sequence"/>
</dbReference>
<evidence type="ECO:0000313" key="2">
    <source>
        <dbReference type="Proteomes" id="UP001189429"/>
    </source>
</evidence>
<proteinExistence type="predicted"/>
<gene>
    <name evidence="1" type="ORF">PCOR1329_LOCUS36413</name>
</gene>
<reference evidence="1" key="1">
    <citation type="submission" date="2023-10" db="EMBL/GenBank/DDBJ databases">
        <authorList>
            <person name="Chen Y."/>
            <person name="Shah S."/>
            <person name="Dougan E. K."/>
            <person name="Thang M."/>
            <person name="Chan C."/>
        </authorList>
    </citation>
    <scope>NUCLEOTIDE SEQUENCE [LARGE SCALE GENOMIC DNA]</scope>
</reference>
<dbReference type="SUPFAM" id="SSF48452">
    <property type="entry name" value="TPR-like"/>
    <property type="match status" value="1"/>
</dbReference>
<dbReference type="EMBL" id="CAUYUJ010014430">
    <property type="protein sequence ID" value="CAK0841133.1"/>
    <property type="molecule type" value="Genomic_DNA"/>
</dbReference>
<evidence type="ECO:0008006" key="3">
    <source>
        <dbReference type="Google" id="ProtNLM"/>
    </source>
</evidence>
<accession>A0ABN9T7T9</accession>
<name>A0ABN9T7T9_9DINO</name>